<name>A0ABP8SJQ1_9ACTN</name>
<feature type="domain" description="Rho termination factor-like N-terminal" evidence="2">
    <location>
        <begin position="34"/>
        <end position="74"/>
    </location>
</feature>
<feature type="compositionally biased region" description="Basic and acidic residues" evidence="1">
    <location>
        <begin position="56"/>
        <end position="76"/>
    </location>
</feature>
<feature type="domain" description="Rho termination factor-like N-terminal" evidence="2">
    <location>
        <begin position="105"/>
        <end position="147"/>
    </location>
</feature>
<feature type="region of interest" description="Disordered" evidence="1">
    <location>
        <begin position="48"/>
        <end position="108"/>
    </location>
</feature>
<keyword evidence="4" id="KW-1185">Reference proteome</keyword>
<feature type="region of interest" description="Disordered" evidence="1">
    <location>
        <begin position="1"/>
        <end position="34"/>
    </location>
</feature>
<feature type="region of interest" description="Disordered" evidence="1">
    <location>
        <begin position="144"/>
        <end position="196"/>
    </location>
</feature>
<feature type="compositionally biased region" description="Polar residues" evidence="1">
    <location>
        <begin position="14"/>
        <end position="30"/>
    </location>
</feature>
<dbReference type="SMART" id="SM00959">
    <property type="entry name" value="Rho_N"/>
    <property type="match status" value="2"/>
</dbReference>
<evidence type="ECO:0000313" key="4">
    <source>
        <dbReference type="Proteomes" id="UP001500307"/>
    </source>
</evidence>
<gene>
    <name evidence="3" type="ORF">GCM10023176_26030</name>
</gene>
<comment type="caution">
    <text evidence="3">The sequence shown here is derived from an EMBL/GenBank/DDBJ whole genome shotgun (WGS) entry which is preliminary data.</text>
</comment>
<organism evidence="3 4">
    <name type="scientific">Micromonospora coerulea</name>
    <dbReference type="NCBI Taxonomy" id="47856"/>
    <lineage>
        <taxon>Bacteria</taxon>
        <taxon>Bacillati</taxon>
        <taxon>Actinomycetota</taxon>
        <taxon>Actinomycetes</taxon>
        <taxon>Micromonosporales</taxon>
        <taxon>Micromonosporaceae</taxon>
        <taxon>Micromonospora</taxon>
    </lineage>
</organism>
<protein>
    <recommendedName>
        <fullName evidence="2">Rho termination factor-like N-terminal domain-containing protein</fullName>
    </recommendedName>
</protein>
<feature type="compositionally biased region" description="Polar residues" evidence="1">
    <location>
        <begin position="166"/>
        <end position="179"/>
    </location>
</feature>
<evidence type="ECO:0000259" key="2">
    <source>
        <dbReference type="SMART" id="SM00959"/>
    </source>
</evidence>
<dbReference type="RefSeq" id="WP_346119329.1">
    <property type="nucleotide sequence ID" value="NZ_BAABGU010000012.1"/>
</dbReference>
<reference evidence="4" key="1">
    <citation type="journal article" date="2019" name="Int. J. Syst. Evol. Microbiol.">
        <title>The Global Catalogue of Microorganisms (GCM) 10K type strain sequencing project: providing services to taxonomists for standard genome sequencing and annotation.</title>
        <authorList>
            <consortium name="The Broad Institute Genomics Platform"/>
            <consortium name="The Broad Institute Genome Sequencing Center for Infectious Disease"/>
            <person name="Wu L."/>
            <person name="Ma J."/>
        </authorList>
    </citation>
    <scope>NUCLEOTIDE SEQUENCE [LARGE SCALE GENOMIC DNA]</scope>
    <source>
        <strain evidence="4">JCM 3175</strain>
    </source>
</reference>
<evidence type="ECO:0000313" key="3">
    <source>
        <dbReference type="EMBL" id="GAA4569445.1"/>
    </source>
</evidence>
<dbReference type="InterPro" id="IPR011112">
    <property type="entry name" value="Rho-like_N"/>
</dbReference>
<sequence>MPTKSSSGRGSGSTATKNPPGNQTPNTPDISESEIARLKVDELRSRLRSHGVTDTADMHKDDLVKALLKNMKDGPKKSTSASRGGSSANPPGNQTPNTPEINESELARLKVDELRSRLRSHGVTDTADMHKDDLVKALVKSLRADSGTGSRGGSGSSDGGGVRTGQHTSKSIRYSQEVTSVDDEPERPGRSLVTTDHDVIRRWAEARGGVPTTVDGSEHDGHAGVLRFDFPANGREARLREISWEEWFRAFDERRLNFIYQEERSDGKQSNFFRLESPDREDG</sequence>
<proteinExistence type="predicted"/>
<dbReference type="Proteomes" id="UP001500307">
    <property type="component" value="Unassembled WGS sequence"/>
</dbReference>
<feature type="compositionally biased region" description="Polar residues" evidence="1">
    <location>
        <begin position="77"/>
        <end position="101"/>
    </location>
</feature>
<feature type="compositionally biased region" description="Gly residues" evidence="1">
    <location>
        <begin position="149"/>
        <end position="163"/>
    </location>
</feature>
<accession>A0ABP8SJQ1</accession>
<evidence type="ECO:0000256" key="1">
    <source>
        <dbReference type="SAM" id="MobiDB-lite"/>
    </source>
</evidence>
<dbReference type="EMBL" id="BAABGU010000012">
    <property type="protein sequence ID" value="GAA4569445.1"/>
    <property type="molecule type" value="Genomic_DNA"/>
</dbReference>